<dbReference type="AlphaFoldDB" id="A0A7K3MCX0"/>
<dbReference type="CDD" id="cd06170">
    <property type="entry name" value="LuxR_C_like"/>
    <property type="match status" value="1"/>
</dbReference>
<dbReference type="InterPro" id="IPR058852">
    <property type="entry name" value="HTH_77"/>
</dbReference>
<dbReference type="PROSITE" id="PS50043">
    <property type="entry name" value="HTH_LUXR_2"/>
    <property type="match status" value="1"/>
</dbReference>
<name>A0A7K3MCX0_9ACTN</name>
<dbReference type="SUPFAM" id="SSF52540">
    <property type="entry name" value="P-loop containing nucleoside triphosphate hydrolases"/>
    <property type="match status" value="1"/>
</dbReference>
<dbReference type="InterPro" id="IPR027417">
    <property type="entry name" value="P-loop_NTPase"/>
</dbReference>
<gene>
    <name evidence="2" type="ORF">F7O44_24545</name>
</gene>
<dbReference type="GO" id="GO:0003677">
    <property type="term" value="F:DNA binding"/>
    <property type="evidence" value="ECO:0007669"/>
    <property type="project" value="InterPro"/>
</dbReference>
<dbReference type="Gene3D" id="3.40.50.300">
    <property type="entry name" value="P-loop containing nucleotide triphosphate hydrolases"/>
    <property type="match status" value="1"/>
</dbReference>
<accession>A0A7K3MCX0</accession>
<dbReference type="Gene3D" id="1.10.10.10">
    <property type="entry name" value="Winged helix-like DNA-binding domain superfamily/Winged helix DNA-binding domain"/>
    <property type="match status" value="1"/>
</dbReference>
<evidence type="ECO:0000313" key="3">
    <source>
        <dbReference type="Proteomes" id="UP000460435"/>
    </source>
</evidence>
<dbReference type="InterPro" id="IPR000792">
    <property type="entry name" value="Tscrpt_reg_LuxR_C"/>
</dbReference>
<dbReference type="Pfam" id="PF25872">
    <property type="entry name" value="HTH_77"/>
    <property type="match status" value="1"/>
</dbReference>
<evidence type="ECO:0000259" key="1">
    <source>
        <dbReference type="PROSITE" id="PS50043"/>
    </source>
</evidence>
<dbReference type="Gene3D" id="1.25.40.10">
    <property type="entry name" value="Tetratricopeptide repeat domain"/>
    <property type="match status" value="1"/>
</dbReference>
<dbReference type="EMBL" id="WLZY01000010">
    <property type="protein sequence ID" value="NDL60248.1"/>
    <property type="molecule type" value="Genomic_DNA"/>
</dbReference>
<dbReference type="PRINTS" id="PR00038">
    <property type="entry name" value="HTHLUXR"/>
</dbReference>
<dbReference type="PANTHER" id="PTHR47691:SF3">
    <property type="entry name" value="HTH-TYPE TRANSCRIPTIONAL REGULATOR RV0890C-RELATED"/>
    <property type="match status" value="1"/>
</dbReference>
<keyword evidence="3" id="KW-1185">Reference proteome</keyword>
<dbReference type="Proteomes" id="UP000460435">
    <property type="component" value="Unassembled WGS sequence"/>
</dbReference>
<reference evidence="2 3" key="1">
    <citation type="submission" date="2019-11" db="EMBL/GenBank/DDBJ databases">
        <authorList>
            <person name="Li X.-J."/>
            <person name="Feng X.-M."/>
        </authorList>
    </citation>
    <scope>NUCLEOTIDE SEQUENCE [LARGE SCALE GENOMIC DNA]</scope>
    <source>
        <strain evidence="2 3">XMNu-373</strain>
    </source>
</reference>
<feature type="domain" description="HTH luxR-type" evidence="1">
    <location>
        <begin position="6"/>
        <end position="71"/>
    </location>
</feature>
<dbReference type="InterPro" id="IPR036388">
    <property type="entry name" value="WH-like_DNA-bd_sf"/>
</dbReference>
<comment type="caution">
    <text evidence="2">The sequence shown here is derived from an EMBL/GenBank/DDBJ whole genome shotgun (WGS) entry which is preliminary data.</text>
</comment>
<dbReference type="PANTHER" id="PTHR47691">
    <property type="entry name" value="REGULATOR-RELATED"/>
    <property type="match status" value="1"/>
</dbReference>
<dbReference type="InterPro" id="IPR016032">
    <property type="entry name" value="Sig_transdc_resp-reg_C-effctor"/>
</dbReference>
<protein>
    <submittedName>
        <fullName evidence="2">ATPase</fullName>
    </submittedName>
</protein>
<dbReference type="Pfam" id="PF00196">
    <property type="entry name" value="GerE"/>
    <property type="match status" value="1"/>
</dbReference>
<dbReference type="GO" id="GO:0006355">
    <property type="term" value="P:regulation of DNA-templated transcription"/>
    <property type="evidence" value="ECO:0007669"/>
    <property type="project" value="InterPro"/>
</dbReference>
<dbReference type="SUPFAM" id="SSF46894">
    <property type="entry name" value="C-terminal effector domain of the bipartite response regulators"/>
    <property type="match status" value="1"/>
</dbReference>
<sequence length="955" mass="99828">MGRVSKQAAAAEISAREAEILTLLGEHRSNAEIGAQLFISVRTVETHVSSLLRKLGAPDRRALAALAGEFDRAARTSQALAGLPSPLTPFIGRAEERRALRDAVSAHREVTAVGPGGVGKTRLALAVAADLAGAFTDGVWFVDLVPVTDPTMVGSAVAAALGVGEQQGRSIDDSVVATLAGRRVLLVLDNCEHLSDGVAPFVERLLARCADVSVLTTSRARLMVPFEQVYPVPPLSLDGPGEDDAHSAPGSPDAIALFVDRAAAVGWSVETQHLDQVADVCRKLDGVALAIELAAARLPALGLDGLVAGLSDHLRLLVGGYRADDRHRSVRAMLDWSQALLDGPDLTLLRRISVFVSPFTAAAAAEVAGFDPLEPGHVVEGLARLADQSLLSVVASAGGTRYRALETIRQYGTEQLTGAGELDAAQAQHLRWCVATARELANVAPGTTGTWRAGFDAVADDLRAALSWAVERTDQRDDAYHLALSLAQLTFTRNLVGESQQRFEQAAALTDDASGAATALRQAANVAACRMRGDDAYRLWQAAADVAHGAGDTAGAARDLATATTTYFRKAGTFAQRPPRDEAIALLTQAGELAGDDAAAQAAVALAECTAQGYAFFADQTADSTSAASTMTPLAQRAVELAHRLGDPVAEGAALHALTGAQRSAGDTFAAAATARRRVELLESVPVTPESADELIDALTIATATSIGVGDLQSARRWGRRLRDLPLLAEVGHIATSRLIMADALAGYGNDVIAASTQFLDGWAQAGHPRGQTFGPVAAAVAMIHGLRGDDAARAEWLAVVDQLGVSEADRSGYAPTFDAITLLHRGKAALALERLDIRADEANLWRMGILLHWHVALRAEAAVLAGDPDAGEHLAAARPIVTGNPVASAILDRAAALHDDDRERLLATATAFETAGCPYQRARTLILAGPDDTASVGNDILTNLGLGLAPPHPP</sequence>
<dbReference type="InterPro" id="IPR011990">
    <property type="entry name" value="TPR-like_helical_dom_sf"/>
</dbReference>
<evidence type="ECO:0000313" key="2">
    <source>
        <dbReference type="EMBL" id="NDL60248.1"/>
    </source>
</evidence>
<dbReference type="SMART" id="SM00421">
    <property type="entry name" value="HTH_LUXR"/>
    <property type="match status" value="1"/>
</dbReference>
<proteinExistence type="predicted"/>
<organism evidence="2 3">
    <name type="scientific">Phytoactinopolyspora mesophila</name>
    <dbReference type="NCBI Taxonomy" id="2650750"/>
    <lineage>
        <taxon>Bacteria</taxon>
        <taxon>Bacillati</taxon>
        <taxon>Actinomycetota</taxon>
        <taxon>Actinomycetes</taxon>
        <taxon>Jiangellales</taxon>
        <taxon>Jiangellaceae</taxon>
        <taxon>Phytoactinopolyspora</taxon>
    </lineage>
</organism>